<gene>
    <name evidence="2" type="ORF">B2A_09158</name>
</gene>
<name>T0ZM62_9ZZZZ</name>
<feature type="non-terminal residue" evidence="2">
    <location>
        <position position="152"/>
    </location>
</feature>
<dbReference type="AlphaFoldDB" id="T0ZM62"/>
<dbReference type="Gene3D" id="3.40.50.300">
    <property type="entry name" value="P-loop containing nucleotide triphosphate hydrolases"/>
    <property type="match status" value="1"/>
</dbReference>
<protein>
    <submittedName>
        <fullName evidence="2">ATPase</fullName>
    </submittedName>
</protein>
<proteinExistence type="predicted"/>
<comment type="caution">
    <text evidence="2">The sequence shown here is derived from an EMBL/GenBank/DDBJ whole genome shotgun (WGS) entry which is preliminary data.</text>
</comment>
<reference evidence="2" key="1">
    <citation type="submission" date="2013-08" db="EMBL/GenBank/DDBJ databases">
        <authorList>
            <person name="Mendez C."/>
            <person name="Richter M."/>
            <person name="Ferrer M."/>
            <person name="Sanchez J."/>
        </authorList>
    </citation>
    <scope>NUCLEOTIDE SEQUENCE</scope>
</reference>
<evidence type="ECO:0000313" key="2">
    <source>
        <dbReference type="EMBL" id="EQD45763.1"/>
    </source>
</evidence>
<organism evidence="2">
    <name type="scientific">mine drainage metagenome</name>
    <dbReference type="NCBI Taxonomy" id="410659"/>
    <lineage>
        <taxon>unclassified sequences</taxon>
        <taxon>metagenomes</taxon>
        <taxon>ecological metagenomes</taxon>
    </lineage>
</organism>
<evidence type="ECO:0000259" key="1">
    <source>
        <dbReference type="Pfam" id="PF13173"/>
    </source>
</evidence>
<sequence length="152" mass="17710">MTRKDDFRQVISEWFLQDLPEISDRDISIPLDSSVIISIIGPRRSGKTFLMYGAIKKLRETVPVGNILYVNFEHERLRNLDANDLGDMIAVYYELSHVDHESKIYLFLDEIQAVTGWSKWVNRMYESKKFRIYLSGSSSKLLSRKSPLSCEE</sequence>
<dbReference type="PANTHER" id="PTHR33295:SF8">
    <property type="entry name" value="AAA+ ATPASE DOMAIN-CONTAINING PROTEIN"/>
    <property type="match status" value="1"/>
</dbReference>
<feature type="domain" description="AAA" evidence="1">
    <location>
        <begin position="36"/>
        <end position="146"/>
    </location>
</feature>
<dbReference type="PANTHER" id="PTHR33295">
    <property type="entry name" value="ATPASE"/>
    <property type="match status" value="1"/>
</dbReference>
<dbReference type="Pfam" id="PF13173">
    <property type="entry name" value="AAA_14"/>
    <property type="match status" value="1"/>
</dbReference>
<dbReference type="EMBL" id="AUZZ01006615">
    <property type="protein sequence ID" value="EQD45763.1"/>
    <property type="molecule type" value="Genomic_DNA"/>
</dbReference>
<dbReference type="SUPFAM" id="SSF52540">
    <property type="entry name" value="P-loop containing nucleoside triphosphate hydrolases"/>
    <property type="match status" value="1"/>
</dbReference>
<dbReference type="InterPro" id="IPR041682">
    <property type="entry name" value="AAA_14"/>
</dbReference>
<reference evidence="2" key="2">
    <citation type="journal article" date="2014" name="ISME J.">
        <title>Microbial stratification in low pH oxic and suboxic macroscopic growths along an acid mine drainage.</title>
        <authorList>
            <person name="Mendez-Garcia C."/>
            <person name="Mesa V."/>
            <person name="Sprenger R.R."/>
            <person name="Richter M."/>
            <person name="Diez M.S."/>
            <person name="Solano J."/>
            <person name="Bargiela R."/>
            <person name="Golyshina O.V."/>
            <person name="Manteca A."/>
            <person name="Ramos J.L."/>
            <person name="Gallego J.R."/>
            <person name="Llorente I."/>
            <person name="Martins Dos Santos V.A."/>
            <person name="Jensen O.N."/>
            <person name="Pelaez A.I."/>
            <person name="Sanchez J."/>
            <person name="Ferrer M."/>
        </authorList>
    </citation>
    <scope>NUCLEOTIDE SEQUENCE</scope>
</reference>
<dbReference type="InterPro" id="IPR027417">
    <property type="entry name" value="P-loop_NTPase"/>
</dbReference>
<accession>T0ZM62</accession>